<reference evidence="13 14" key="1">
    <citation type="journal article" date="2024" name="BMC Genomics">
        <title>De novo assembly and annotation of Popillia japonica's genome with initial clues to its potential as an invasive pest.</title>
        <authorList>
            <person name="Cucini C."/>
            <person name="Boschi S."/>
            <person name="Funari R."/>
            <person name="Cardaioli E."/>
            <person name="Iannotti N."/>
            <person name="Marturano G."/>
            <person name="Paoli F."/>
            <person name="Bruttini M."/>
            <person name="Carapelli A."/>
            <person name="Frati F."/>
            <person name="Nardi F."/>
        </authorList>
    </citation>
    <scope>NUCLEOTIDE SEQUENCE [LARGE SCALE GENOMIC DNA]</scope>
    <source>
        <strain evidence="13">DMR45628</strain>
    </source>
</reference>
<evidence type="ECO:0000256" key="10">
    <source>
        <dbReference type="SAM" id="MobiDB-lite"/>
    </source>
</evidence>
<feature type="domain" description="G-protein coupled receptors family 1 profile" evidence="12">
    <location>
        <begin position="16"/>
        <end position="304"/>
    </location>
</feature>
<dbReference type="InterPro" id="IPR017452">
    <property type="entry name" value="GPCR_Rhodpsn_7TM"/>
</dbReference>
<name>A0AAW1IU02_POPJA</name>
<comment type="caution">
    <text evidence="13">The sequence shown here is derived from an EMBL/GenBank/DDBJ whole genome shotgun (WGS) entry which is preliminary data.</text>
</comment>
<evidence type="ECO:0000256" key="5">
    <source>
        <dbReference type="ARBA" id="ARBA00022989"/>
    </source>
</evidence>
<keyword evidence="3" id="KW-1003">Cell membrane</keyword>
<keyword evidence="8 13" id="KW-0675">Receptor</keyword>
<feature type="transmembrane region" description="Helical" evidence="11">
    <location>
        <begin position="241"/>
        <end position="265"/>
    </location>
</feature>
<keyword evidence="6" id="KW-0297">G-protein coupled receptor</keyword>
<evidence type="ECO:0000256" key="9">
    <source>
        <dbReference type="ARBA" id="ARBA00023224"/>
    </source>
</evidence>
<evidence type="ECO:0000256" key="8">
    <source>
        <dbReference type="ARBA" id="ARBA00023170"/>
    </source>
</evidence>
<evidence type="ECO:0000256" key="3">
    <source>
        <dbReference type="ARBA" id="ARBA00022475"/>
    </source>
</evidence>
<protein>
    <submittedName>
        <fullName evidence="13">7 transmembrane receptor (Rhodopsin family)</fullName>
    </submittedName>
</protein>
<keyword evidence="4 11" id="KW-0812">Transmembrane</keyword>
<accession>A0AAW1IU02</accession>
<dbReference type="Pfam" id="PF00001">
    <property type="entry name" value="7tm_1"/>
    <property type="match status" value="1"/>
</dbReference>
<evidence type="ECO:0000313" key="13">
    <source>
        <dbReference type="EMBL" id="KAK9693226.1"/>
    </source>
</evidence>
<dbReference type="PANTHER" id="PTHR22752:SF14">
    <property type="entry name" value="G-PROTEIN COUPLED RECEPTORS FAMILY 1 PROFILE DOMAIN-CONTAINING PROTEIN"/>
    <property type="match status" value="1"/>
</dbReference>
<dbReference type="Gene3D" id="1.20.1070.10">
    <property type="entry name" value="Rhodopsin 7-helix transmembrane proteins"/>
    <property type="match status" value="1"/>
</dbReference>
<comment type="similarity">
    <text evidence="2">Belongs to the G-protein coupled receptor 1 family.</text>
</comment>
<feature type="transmembrane region" description="Helical" evidence="11">
    <location>
        <begin position="79"/>
        <end position="97"/>
    </location>
</feature>
<keyword evidence="14" id="KW-1185">Reference proteome</keyword>
<dbReference type="AlphaFoldDB" id="A0AAW1IU02"/>
<feature type="transmembrane region" description="Helical" evidence="11">
    <location>
        <begin position="163"/>
        <end position="189"/>
    </location>
</feature>
<keyword evidence="7 11" id="KW-0472">Membrane</keyword>
<feature type="compositionally biased region" description="Low complexity" evidence="10">
    <location>
        <begin position="558"/>
        <end position="577"/>
    </location>
</feature>
<feature type="transmembrane region" description="Helical" evidence="11">
    <location>
        <begin position="118"/>
        <end position="143"/>
    </location>
</feature>
<keyword evidence="5 11" id="KW-1133">Transmembrane helix</keyword>
<evidence type="ECO:0000259" key="12">
    <source>
        <dbReference type="PROSITE" id="PS50262"/>
    </source>
</evidence>
<evidence type="ECO:0000256" key="2">
    <source>
        <dbReference type="ARBA" id="ARBA00010663"/>
    </source>
</evidence>
<organism evidence="13 14">
    <name type="scientific">Popillia japonica</name>
    <name type="common">Japanese beetle</name>
    <dbReference type="NCBI Taxonomy" id="7064"/>
    <lineage>
        <taxon>Eukaryota</taxon>
        <taxon>Metazoa</taxon>
        <taxon>Ecdysozoa</taxon>
        <taxon>Arthropoda</taxon>
        <taxon>Hexapoda</taxon>
        <taxon>Insecta</taxon>
        <taxon>Pterygota</taxon>
        <taxon>Neoptera</taxon>
        <taxon>Endopterygota</taxon>
        <taxon>Coleoptera</taxon>
        <taxon>Polyphaga</taxon>
        <taxon>Scarabaeiformia</taxon>
        <taxon>Scarabaeidae</taxon>
        <taxon>Rutelinae</taxon>
        <taxon>Popillia</taxon>
    </lineage>
</organism>
<dbReference type="SUPFAM" id="SSF81321">
    <property type="entry name" value="Family A G protein-coupled receptor-like"/>
    <property type="match status" value="1"/>
</dbReference>
<evidence type="ECO:0000313" key="14">
    <source>
        <dbReference type="Proteomes" id="UP001458880"/>
    </source>
</evidence>
<feature type="region of interest" description="Disordered" evidence="10">
    <location>
        <begin position="551"/>
        <end position="579"/>
    </location>
</feature>
<evidence type="ECO:0000256" key="11">
    <source>
        <dbReference type="SAM" id="Phobius"/>
    </source>
</evidence>
<dbReference type="Proteomes" id="UP001458880">
    <property type="component" value="Unassembled WGS sequence"/>
</dbReference>
<evidence type="ECO:0000256" key="6">
    <source>
        <dbReference type="ARBA" id="ARBA00023040"/>
    </source>
</evidence>
<feature type="transmembrane region" description="Helical" evidence="11">
    <location>
        <begin position="285"/>
        <end position="306"/>
    </location>
</feature>
<dbReference type="GO" id="GO:0005886">
    <property type="term" value="C:plasma membrane"/>
    <property type="evidence" value="ECO:0007669"/>
    <property type="project" value="UniProtKB-SubCell"/>
</dbReference>
<dbReference type="GO" id="GO:0004930">
    <property type="term" value="F:G protein-coupled receptor activity"/>
    <property type="evidence" value="ECO:0007669"/>
    <property type="project" value="UniProtKB-KW"/>
</dbReference>
<dbReference type="PRINTS" id="PR00237">
    <property type="entry name" value="GPCRRHODOPSN"/>
</dbReference>
<gene>
    <name evidence="13" type="ORF">QE152_g34341</name>
</gene>
<keyword evidence="9" id="KW-0807">Transducer</keyword>
<dbReference type="PANTHER" id="PTHR22752">
    <property type="entry name" value="G PROTEIN-COUPLED RECEPTOR"/>
    <property type="match status" value="1"/>
</dbReference>
<feature type="region of interest" description="Disordered" evidence="10">
    <location>
        <begin position="496"/>
        <end position="522"/>
    </location>
</feature>
<dbReference type="CDD" id="cd00637">
    <property type="entry name" value="7tm_classA_rhodopsin-like"/>
    <property type="match status" value="1"/>
</dbReference>
<dbReference type="InterPro" id="IPR000276">
    <property type="entry name" value="GPCR_Rhodpsn"/>
</dbReference>
<feature type="transmembrane region" description="Helical" evidence="11">
    <location>
        <begin position="38"/>
        <end position="59"/>
    </location>
</feature>
<sequence length="639" mass="70786">MPESLLDELSTFMKLNNLQQIEIINLDLSLYASSANNILLLHLGAVDTLLGILFLAFSAPGLTKDNWLSIGAPCAFHGFLFTLLHPLLLWTVCGLNCDRYYAIASPLHYGHLVSPKKILAGLGAGWTVSLALCLPPLFTIAPYRYSPGLGACAPDFSNGTGALWYSALYTALTLLLPATLIVCCNMKILMIARYHRHRIASAIYEVTLSAQVTITHQRNPFFVPTVTAPSAGGPKFRGKSAIYTVLQLLGSFMLLYLPYYGVILWESSANTLLIKEPKAKLHPHFVSIVSTLLTCSPSVNGFLYGVKSKTVRKTFQNYWRKKLSKNEVNQEIQARTPSTCGSRRQSLTPLGFLSKPTLQRRLSEALLDVQKAVGSPQKPKIKRIASEIAWRPKSTTALNVSPSQQRRIPQTASCNTLQVPKHDEDVSVIGEDDIQIGLKQKSESASTVLKANMSTTNLLLQKFFGLDEHANKKAAVIQTVLDGTPKRSPRILITRAFSEESDKTHSNPSTPAKDINKKHSSSATTLLERKWRQLRYKDEIDITDAQRTKWPTKPLLQNSSGSNKSSDSSDASEASSGRLFMSVDKTTETEIDSNATEDQLLLSWPSPKKYVNKNEEVRRSVRQTNLVKQTMIQSQEVVL</sequence>
<proteinExistence type="inferred from homology"/>
<evidence type="ECO:0000256" key="4">
    <source>
        <dbReference type="ARBA" id="ARBA00022692"/>
    </source>
</evidence>
<dbReference type="EMBL" id="JASPKY010000548">
    <property type="protein sequence ID" value="KAK9693226.1"/>
    <property type="molecule type" value="Genomic_DNA"/>
</dbReference>
<comment type="subcellular location">
    <subcellularLocation>
        <location evidence="1">Cell membrane</location>
        <topology evidence="1">Multi-pass membrane protein</topology>
    </subcellularLocation>
</comment>
<evidence type="ECO:0000256" key="7">
    <source>
        <dbReference type="ARBA" id="ARBA00023136"/>
    </source>
</evidence>
<evidence type="ECO:0000256" key="1">
    <source>
        <dbReference type="ARBA" id="ARBA00004651"/>
    </source>
</evidence>
<dbReference type="PROSITE" id="PS50262">
    <property type="entry name" value="G_PROTEIN_RECEP_F1_2"/>
    <property type="match status" value="1"/>
</dbReference>